<feature type="chain" id="PRO_5009584562" evidence="2">
    <location>
        <begin position="23"/>
        <end position="140"/>
    </location>
</feature>
<feature type="transmembrane region" description="Helical" evidence="1">
    <location>
        <begin position="121"/>
        <end position="138"/>
    </location>
</feature>
<comment type="caution">
    <text evidence="3">The sequence shown here is derived from an EMBL/GenBank/DDBJ whole genome shotgun (WGS) entry which is preliminary data.</text>
</comment>
<organism evidence="3 4">
    <name type="scientific">Candidatus Zambryskibacteria bacterium RIFCSPHIGHO2_02_FULL_43_37</name>
    <dbReference type="NCBI Taxonomy" id="1802749"/>
    <lineage>
        <taxon>Bacteria</taxon>
        <taxon>Candidatus Zambryskiibacteriota</taxon>
    </lineage>
</organism>
<evidence type="ECO:0000313" key="3">
    <source>
        <dbReference type="EMBL" id="OHA96399.1"/>
    </source>
</evidence>
<evidence type="ECO:0000313" key="4">
    <source>
        <dbReference type="Proteomes" id="UP000177279"/>
    </source>
</evidence>
<protein>
    <submittedName>
        <fullName evidence="3">Uncharacterized protein</fullName>
    </submittedName>
</protein>
<keyword evidence="1" id="KW-1133">Transmembrane helix</keyword>
<sequence>MLKNIFVLSLFLILPAPVGVSAEELLPAICRQVLEPDDKTTVTEIIRGQLTQRAKELPGLVINEVKEAADAVAESVAGNLESYKNSSLSPRVLGTSTASKVSFFDSAYDEVISGLAFLIRHWFWTFAGLGLVVLGWFLRF</sequence>
<evidence type="ECO:0000256" key="2">
    <source>
        <dbReference type="SAM" id="SignalP"/>
    </source>
</evidence>
<dbReference type="AlphaFoldDB" id="A0A1G2TIA4"/>
<name>A0A1G2TIA4_9BACT</name>
<dbReference type="Proteomes" id="UP000177279">
    <property type="component" value="Unassembled WGS sequence"/>
</dbReference>
<keyword evidence="1" id="KW-0812">Transmembrane</keyword>
<dbReference type="EMBL" id="MHVS01000005">
    <property type="protein sequence ID" value="OHA96399.1"/>
    <property type="molecule type" value="Genomic_DNA"/>
</dbReference>
<feature type="signal peptide" evidence="2">
    <location>
        <begin position="1"/>
        <end position="22"/>
    </location>
</feature>
<reference evidence="3 4" key="1">
    <citation type="journal article" date="2016" name="Nat. Commun.">
        <title>Thousands of microbial genomes shed light on interconnected biogeochemical processes in an aquifer system.</title>
        <authorList>
            <person name="Anantharaman K."/>
            <person name="Brown C.T."/>
            <person name="Hug L.A."/>
            <person name="Sharon I."/>
            <person name="Castelle C.J."/>
            <person name="Probst A.J."/>
            <person name="Thomas B.C."/>
            <person name="Singh A."/>
            <person name="Wilkins M.J."/>
            <person name="Karaoz U."/>
            <person name="Brodie E.L."/>
            <person name="Williams K.H."/>
            <person name="Hubbard S.S."/>
            <person name="Banfield J.F."/>
        </authorList>
    </citation>
    <scope>NUCLEOTIDE SEQUENCE [LARGE SCALE GENOMIC DNA]</scope>
</reference>
<evidence type="ECO:0000256" key="1">
    <source>
        <dbReference type="SAM" id="Phobius"/>
    </source>
</evidence>
<gene>
    <name evidence="3" type="ORF">A3D49_00720</name>
</gene>
<keyword evidence="1" id="KW-0472">Membrane</keyword>
<proteinExistence type="predicted"/>
<accession>A0A1G2TIA4</accession>
<keyword evidence="2" id="KW-0732">Signal</keyword>